<dbReference type="GO" id="GO:0003735">
    <property type="term" value="F:structural constituent of ribosome"/>
    <property type="evidence" value="ECO:0007669"/>
    <property type="project" value="InterPro"/>
</dbReference>
<dbReference type="Pfam" id="PF00830">
    <property type="entry name" value="Ribosomal_L28"/>
    <property type="match status" value="1"/>
</dbReference>
<dbReference type="InterPro" id="IPR034704">
    <property type="entry name" value="Ribosomal_bL28/bL31-like_sf"/>
</dbReference>
<name>A0A2M8QG42_9CHLR</name>
<dbReference type="InterPro" id="IPR026569">
    <property type="entry name" value="Ribosomal_bL28"/>
</dbReference>
<protein>
    <recommendedName>
        <fullName evidence="4 5">Large ribosomal subunit protein bL28</fullName>
    </recommendedName>
</protein>
<evidence type="ECO:0000313" key="6">
    <source>
        <dbReference type="EMBL" id="PJF48780.1"/>
    </source>
</evidence>
<keyword evidence="2 5" id="KW-0689">Ribosomal protein</keyword>
<dbReference type="GO" id="GO:0006412">
    <property type="term" value="P:translation"/>
    <property type="evidence" value="ECO:0007669"/>
    <property type="project" value="UniProtKB-UniRule"/>
</dbReference>
<dbReference type="EMBL" id="PGTN01000006">
    <property type="protein sequence ID" value="PJF48780.1"/>
    <property type="molecule type" value="Genomic_DNA"/>
</dbReference>
<dbReference type="InterPro" id="IPR001383">
    <property type="entry name" value="Ribosomal_bL28_bact-type"/>
</dbReference>
<organism evidence="6 7">
    <name type="scientific">Candidatus Thermofonsia Clade 3 bacterium</name>
    <dbReference type="NCBI Taxonomy" id="2364212"/>
    <lineage>
        <taxon>Bacteria</taxon>
        <taxon>Bacillati</taxon>
        <taxon>Chloroflexota</taxon>
        <taxon>Candidatus Thermofontia</taxon>
        <taxon>Candidatus Thermofonsia Clade 3</taxon>
    </lineage>
</organism>
<gene>
    <name evidence="5" type="primary">rpmB</name>
    <name evidence="6" type="ORF">CUN48_01655</name>
</gene>
<accession>A0A2M8QG42</accession>
<dbReference type="HAMAP" id="MF_00373">
    <property type="entry name" value="Ribosomal_bL28"/>
    <property type="match status" value="1"/>
</dbReference>
<dbReference type="Gene3D" id="2.30.170.40">
    <property type="entry name" value="Ribosomal protein L28/L24"/>
    <property type="match status" value="1"/>
</dbReference>
<comment type="similarity">
    <text evidence="1 5">Belongs to the bacterial ribosomal protein bL28 family.</text>
</comment>
<dbReference type="InterPro" id="IPR037147">
    <property type="entry name" value="Ribosomal_bL28_sf"/>
</dbReference>
<evidence type="ECO:0000256" key="1">
    <source>
        <dbReference type="ARBA" id="ARBA00008760"/>
    </source>
</evidence>
<dbReference type="PANTHER" id="PTHR39080">
    <property type="entry name" value="50S RIBOSOMAL PROTEIN L28"/>
    <property type="match status" value="1"/>
</dbReference>
<dbReference type="GO" id="GO:1990904">
    <property type="term" value="C:ribonucleoprotein complex"/>
    <property type="evidence" value="ECO:0007669"/>
    <property type="project" value="UniProtKB-KW"/>
</dbReference>
<dbReference type="AlphaFoldDB" id="A0A2M8QG42"/>
<comment type="caution">
    <text evidence="6">The sequence shown here is derived from an EMBL/GenBank/DDBJ whole genome shotgun (WGS) entry which is preliminary data.</text>
</comment>
<dbReference type="PANTHER" id="PTHR39080:SF1">
    <property type="entry name" value="LARGE RIBOSOMAL SUBUNIT PROTEIN BL28A"/>
    <property type="match status" value="1"/>
</dbReference>
<evidence type="ECO:0000256" key="3">
    <source>
        <dbReference type="ARBA" id="ARBA00023274"/>
    </source>
</evidence>
<evidence type="ECO:0000313" key="7">
    <source>
        <dbReference type="Proteomes" id="UP000230790"/>
    </source>
</evidence>
<dbReference type="InterPro" id="IPR050096">
    <property type="entry name" value="Bacterial_rp_bL28"/>
</dbReference>
<keyword evidence="3 5" id="KW-0687">Ribonucleoprotein</keyword>
<evidence type="ECO:0000256" key="2">
    <source>
        <dbReference type="ARBA" id="ARBA00022980"/>
    </source>
</evidence>
<dbReference type="NCBIfam" id="TIGR00009">
    <property type="entry name" value="L28"/>
    <property type="match status" value="1"/>
</dbReference>
<evidence type="ECO:0000256" key="4">
    <source>
        <dbReference type="ARBA" id="ARBA00035174"/>
    </source>
</evidence>
<evidence type="ECO:0000256" key="5">
    <source>
        <dbReference type="HAMAP-Rule" id="MF_00373"/>
    </source>
</evidence>
<dbReference type="GO" id="GO:0005840">
    <property type="term" value="C:ribosome"/>
    <property type="evidence" value="ECO:0007669"/>
    <property type="project" value="UniProtKB-KW"/>
</dbReference>
<sequence>MAKCALTGKKTTFGHSRSFSFKLTNRAWKPNLQRRRMMIDGRMQTVMVSTKALRTMVKTKGK</sequence>
<proteinExistence type="inferred from homology"/>
<dbReference type="SUPFAM" id="SSF143800">
    <property type="entry name" value="L28p-like"/>
    <property type="match status" value="1"/>
</dbReference>
<dbReference type="Proteomes" id="UP000230790">
    <property type="component" value="Unassembled WGS sequence"/>
</dbReference>
<reference evidence="6 7" key="1">
    <citation type="submission" date="2017-11" db="EMBL/GenBank/DDBJ databases">
        <title>Evolution of Phototrophy in the Chloroflexi Phylum Driven by Horizontal Gene Transfer.</title>
        <authorList>
            <person name="Ward L.M."/>
            <person name="Hemp J."/>
            <person name="Shih P.M."/>
            <person name="Mcglynn S.E."/>
            <person name="Fischer W."/>
        </authorList>
    </citation>
    <scope>NUCLEOTIDE SEQUENCE [LARGE SCALE GENOMIC DNA]</scope>
    <source>
        <strain evidence="6">JP3_7</strain>
    </source>
</reference>